<keyword evidence="3" id="KW-1185">Reference proteome</keyword>
<evidence type="ECO:0000256" key="1">
    <source>
        <dbReference type="SAM" id="Phobius"/>
    </source>
</evidence>
<keyword evidence="1" id="KW-0812">Transmembrane</keyword>
<dbReference type="Proteomes" id="UP000030170">
    <property type="component" value="Unassembled WGS sequence"/>
</dbReference>
<gene>
    <name evidence="2" type="ORF">DO97_17935</name>
</gene>
<evidence type="ECO:0008006" key="4">
    <source>
        <dbReference type="Google" id="ProtNLM"/>
    </source>
</evidence>
<dbReference type="InterPro" id="IPR008470">
    <property type="entry name" value="Uncharacterised_Ycf33"/>
</dbReference>
<name>A0A098TG35_9CYAN</name>
<sequence>MRDLLENISRFPKFFILIILGVFANLLKPLSPLMQRPVTAIAVVGLLVAGLTFLTLTLQAMLGRTQV</sequence>
<keyword evidence="1" id="KW-0472">Membrane</keyword>
<proteinExistence type="predicted"/>
<feature type="transmembrane region" description="Helical" evidence="1">
    <location>
        <begin position="12"/>
        <end position="28"/>
    </location>
</feature>
<dbReference type="Pfam" id="PF05421">
    <property type="entry name" value="DUF751"/>
    <property type="match status" value="1"/>
</dbReference>
<dbReference type="OrthoDB" id="489556at2"/>
<evidence type="ECO:0000313" key="3">
    <source>
        <dbReference type="Proteomes" id="UP000030170"/>
    </source>
</evidence>
<protein>
    <recommendedName>
        <fullName evidence="4">DUF751 domain-containing protein</fullName>
    </recommendedName>
</protein>
<accession>A0A098TG35</accession>
<dbReference type="EMBL" id="JJML01000068">
    <property type="protein sequence ID" value="KGF71510.1"/>
    <property type="molecule type" value="Genomic_DNA"/>
</dbReference>
<dbReference type="AlphaFoldDB" id="A0A098TG35"/>
<evidence type="ECO:0000313" key="2">
    <source>
        <dbReference type="EMBL" id="KGF71510.1"/>
    </source>
</evidence>
<dbReference type="STRING" id="1497020.DO97_17935"/>
<feature type="transmembrane region" description="Helical" evidence="1">
    <location>
        <begin position="40"/>
        <end position="62"/>
    </location>
</feature>
<keyword evidence="1" id="KW-1133">Transmembrane helix</keyword>
<organism evidence="2 3">
    <name type="scientific">Neosynechococcus sphagnicola sy1</name>
    <dbReference type="NCBI Taxonomy" id="1497020"/>
    <lineage>
        <taxon>Bacteria</taxon>
        <taxon>Bacillati</taxon>
        <taxon>Cyanobacteriota</taxon>
        <taxon>Cyanophyceae</taxon>
        <taxon>Neosynechococcales</taxon>
        <taxon>Neosynechococcaceae</taxon>
        <taxon>Neosynechococcus</taxon>
    </lineage>
</organism>
<dbReference type="RefSeq" id="WP_036536540.1">
    <property type="nucleotide sequence ID" value="NZ_JJML01000068.1"/>
</dbReference>
<comment type="caution">
    <text evidence="2">The sequence shown here is derived from an EMBL/GenBank/DDBJ whole genome shotgun (WGS) entry which is preliminary data.</text>
</comment>
<reference evidence="2 3" key="1">
    <citation type="journal article" date="2014" name="Mol. Ecol.">
        <title>Evolution of Synechococcus.</title>
        <authorList>
            <person name="Dvorak P."/>
            <person name="Casamatta D."/>
            <person name="Hasler P."/>
            <person name="Poulickova A."/>
            <person name="Ondrej V."/>
            <person name="Sanges R."/>
        </authorList>
    </citation>
    <scope>NUCLEOTIDE SEQUENCE [LARGE SCALE GENOMIC DNA]</scope>
    <source>
        <strain evidence="2 3">CAUP A 1101</strain>
    </source>
</reference>